<gene>
    <name evidence="2" type="ORF">RirG_140210</name>
</gene>
<evidence type="ECO:0000313" key="3">
    <source>
        <dbReference type="Proteomes" id="UP000022910"/>
    </source>
</evidence>
<proteinExistence type="predicted"/>
<dbReference type="AlphaFoldDB" id="A0A015KXH8"/>
<reference evidence="2 3" key="1">
    <citation type="submission" date="2014-02" db="EMBL/GenBank/DDBJ databases">
        <title>Single nucleus genome sequencing reveals high similarity among nuclei of an endomycorrhizal fungus.</title>
        <authorList>
            <person name="Lin K."/>
            <person name="Geurts R."/>
            <person name="Zhang Z."/>
            <person name="Limpens E."/>
            <person name="Saunders D.G."/>
            <person name="Mu D."/>
            <person name="Pang E."/>
            <person name="Cao H."/>
            <person name="Cha H."/>
            <person name="Lin T."/>
            <person name="Zhou Q."/>
            <person name="Shang Y."/>
            <person name="Li Y."/>
            <person name="Ivanov S."/>
            <person name="Sharma T."/>
            <person name="Velzen R.V."/>
            <person name="Ruijter N.D."/>
            <person name="Aanen D.K."/>
            <person name="Win J."/>
            <person name="Kamoun S."/>
            <person name="Bisseling T."/>
            <person name="Huang S."/>
        </authorList>
    </citation>
    <scope>NUCLEOTIDE SEQUENCE [LARGE SCALE GENOMIC DNA]</scope>
    <source>
        <strain evidence="3">DAOM197198w</strain>
    </source>
</reference>
<dbReference type="EMBL" id="JEMT01022897">
    <property type="protein sequence ID" value="EXX64711.1"/>
    <property type="molecule type" value="Genomic_DNA"/>
</dbReference>
<keyword evidence="3" id="KW-1185">Reference proteome</keyword>
<dbReference type="HOGENOM" id="CLU_2074428_0_0_1"/>
<name>A0A015KXH8_RHIIW</name>
<comment type="caution">
    <text evidence="2">The sequence shown here is derived from an EMBL/GenBank/DDBJ whole genome shotgun (WGS) entry which is preliminary data.</text>
</comment>
<protein>
    <submittedName>
        <fullName evidence="2">Uncharacterized protein</fullName>
    </submittedName>
</protein>
<dbReference type="Proteomes" id="UP000022910">
    <property type="component" value="Unassembled WGS sequence"/>
</dbReference>
<feature type="compositionally biased region" description="Acidic residues" evidence="1">
    <location>
        <begin position="58"/>
        <end position="67"/>
    </location>
</feature>
<organism evidence="2 3">
    <name type="scientific">Rhizophagus irregularis (strain DAOM 197198w)</name>
    <name type="common">Glomus intraradices</name>
    <dbReference type="NCBI Taxonomy" id="1432141"/>
    <lineage>
        <taxon>Eukaryota</taxon>
        <taxon>Fungi</taxon>
        <taxon>Fungi incertae sedis</taxon>
        <taxon>Mucoromycota</taxon>
        <taxon>Glomeromycotina</taxon>
        <taxon>Glomeromycetes</taxon>
        <taxon>Glomerales</taxon>
        <taxon>Glomeraceae</taxon>
        <taxon>Rhizophagus</taxon>
    </lineage>
</organism>
<sequence>MERVSTGKCYACLSTSIILTRESSIGGVLPSEEINADPIDLLGSHINDEESEINDKEELFEEEDDEQDEHRPDWMFLAEMGPKPNFDCSSDLGSRDMDQNHDWINDLRELLIYEPRGY</sequence>
<evidence type="ECO:0000256" key="1">
    <source>
        <dbReference type="SAM" id="MobiDB-lite"/>
    </source>
</evidence>
<accession>A0A015KXH8</accession>
<evidence type="ECO:0000313" key="2">
    <source>
        <dbReference type="EMBL" id="EXX64711.1"/>
    </source>
</evidence>
<feature type="region of interest" description="Disordered" evidence="1">
    <location>
        <begin position="49"/>
        <end position="70"/>
    </location>
</feature>